<dbReference type="Gene3D" id="3.60.10.10">
    <property type="entry name" value="Endonuclease/exonuclease/phosphatase"/>
    <property type="match status" value="1"/>
</dbReference>
<accession>A0A494TDU3</accession>
<dbReference type="OrthoDB" id="7181414at2"/>
<evidence type="ECO:0000256" key="1">
    <source>
        <dbReference type="SAM" id="MobiDB-lite"/>
    </source>
</evidence>
<evidence type="ECO:0000313" key="3">
    <source>
        <dbReference type="EMBL" id="AYJ87709.1"/>
    </source>
</evidence>
<feature type="region of interest" description="Disordered" evidence="1">
    <location>
        <begin position="105"/>
        <end position="124"/>
    </location>
</feature>
<gene>
    <name evidence="3" type="ORF">D3Y57_19495</name>
</gene>
<dbReference type="SUPFAM" id="SSF56219">
    <property type="entry name" value="DNase I-like"/>
    <property type="match status" value="1"/>
</dbReference>
<keyword evidence="3" id="KW-0378">Hydrolase</keyword>
<dbReference type="PANTHER" id="PTHR16320:SF23">
    <property type="entry name" value="SPHINGOMYELINASE C 1"/>
    <property type="match status" value="1"/>
</dbReference>
<sequence>MLALLVSACGAPPPLRSIDCRAAPHSPVRVSHDGTTSSITLSVLTYNIEGLGWPARGGRAAQLRQIGEKLRILRKTGNGPDIVMFQEMFSGPAKKAVSATGYPAIATGPRRTSRPDGSTGEALPGRAKIKRGELGIHLTGGGLAIASRYPIIQTEMRAYGRKSCAGLDCLSNKGIVLARILIPGLPTPIDVYNTHLNSRGASRAPAIRHLAAHDRQSLEAWEFIERTHNDANPIVFGGDFNMRKSEERWESFSRYQSLTLVHKVCTHNPSCDVRMSWDGDEPWMDTQDLQFFSNGASISVRPVKIEAMFDGQPGQPALSDHDGLMVTYELKWPKTVF</sequence>
<dbReference type="AlphaFoldDB" id="A0A494TDU3"/>
<organism evidence="3 4">
    <name type="scientific">Sphingomonas paeninsulae</name>
    <dbReference type="NCBI Taxonomy" id="2319844"/>
    <lineage>
        <taxon>Bacteria</taxon>
        <taxon>Pseudomonadati</taxon>
        <taxon>Pseudomonadota</taxon>
        <taxon>Alphaproteobacteria</taxon>
        <taxon>Sphingomonadales</taxon>
        <taxon>Sphingomonadaceae</taxon>
        <taxon>Sphingomonas</taxon>
    </lineage>
</organism>
<name>A0A494TDU3_SPHPE</name>
<reference evidence="3 4" key="1">
    <citation type="submission" date="2018-09" db="EMBL/GenBank/DDBJ databases">
        <title>Sphingomonas peninsula sp. nov., isolated from fildes peninsula, Antarctic soil.</title>
        <authorList>
            <person name="Yingchao G."/>
        </authorList>
    </citation>
    <scope>NUCLEOTIDE SEQUENCE [LARGE SCALE GENOMIC DNA]</scope>
    <source>
        <strain evidence="3 4">YZ-8</strain>
    </source>
</reference>
<evidence type="ECO:0000313" key="4">
    <source>
        <dbReference type="Proteomes" id="UP000276254"/>
    </source>
</evidence>
<dbReference type="InterPro" id="IPR036691">
    <property type="entry name" value="Endo/exonu/phosph_ase_sf"/>
</dbReference>
<dbReference type="InterPro" id="IPR005135">
    <property type="entry name" value="Endo/exonuclease/phosphatase"/>
</dbReference>
<feature type="domain" description="Endonuclease/exonuclease/phosphatase" evidence="2">
    <location>
        <begin position="44"/>
        <end position="321"/>
    </location>
</feature>
<dbReference type="KEGG" id="spha:D3Y57_19495"/>
<dbReference type="EMBL" id="CP032829">
    <property type="protein sequence ID" value="AYJ87709.1"/>
    <property type="molecule type" value="Genomic_DNA"/>
</dbReference>
<dbReference type="PANTHER" id="PTHR16320">
    <property type="entry name" value="SPHINGOMYELINASE FAMILY MEMBER"/>
    <property type="match status" value="1"/>
</dbReference>
<dbReference type="Pfam" id="PF03372">
    <property type="entry name" value="Exo_endo_phos"/>
    <property type="match status" value="1"/>
</dbReference>
<evidence type="ECO:0000259" key="2">
    <source>
        <dbReference type="Pfam" id="PF03372"/>
    </source>
</evidence>
<dbReference type="InterPro" id="IPR038772">
    <property type="entry name" value="Sph/SMPD2-like"/>
</dbReference>
<protein>
    <submittedName>
        <fullName evidence="3">Metal-dependent hydrolase</fullName>
    </submittedName>
</protein>
<dbReference type="Proteomes" id="UP000276254">
    <property type="component" value="Chromosome"/>
</dbReference>
<proteinExistence type="predicted"/>
<dbReference type="GO" id="GO:0004767">
    <property type="term" value="F:sphingomyelin phosphodiesterase activity"/>
    <property type="evidence" value="ECO:0007669"/>
    <property type="project" value="InterPro"/>
</dbReference>
<keyword evidence="4" id="KW-1185">Reference proteome</keyword>